<dbReference type="PANTHER" id="PTHR10668">
    <property type="entry name" value="PHYTOENE DEHYDROGENASE"/>
    <property type="match status" value="1"/>
</dbReference>
<feature type="region of interest" description="Disordered" evidence="1">
    <location>
        <begin position="479"/>
        <end position="502"/>
    </location>
</feature>
<proteinExistence type="predicted"/>
<dbReference type="EMBL" id="CP162511">
    <property type="protein sequence ID" value="XDI06800.1"/>
    <property type="molecule type" value="Genomic_DNA"/>
</dbReference>
<evidence type="ECO:0000313" key="2">
    <source>
        <dbReference type="EMBL" id="XDI06800.1"/>
    </source>
</evidence>
<dbReference type="InterPro" id="IPR036188">
    <property type="entry name" value="FAD/NAD-bd_sf"/>
</dbReference>
<gene>
    <name evidence="2" type="ORF">ABFY20_06765</name>
</gene>
<protein>
    <submittedName>
        <fullName evidence="2">Phytoene desaturase family protein</fullName>
    </submittedName>
</protein>
<dbReference type="Gene3D" id="3.50.50.60">
    <property type="entry name" value="FAD/NAD(P)-binding domain"/>
    <property type="match status" value="1"/>
</dbReference>
<dbReference type="PANTHER" id="PTHR10668:SF105">
    <property type="entry name" value="DEHYDROGENASE-RELATED"/>
    <property type="match status" value="1"/>
</dbReference>
<accession>A0AB39BL11</accession>
<dbReference type="RefSeq" id="WP_368499178.1">
    <property type="nucleotide sequence ID" value="NZ_CP162511.1"/>
</dbReference>
<name>A0AB39BL11_9MICO</name>
<dbReference type="AlphaFoldDB" id="A0AB39BL11"/>
<dbReference type="PRINTS" id="PR00411">
    <property type="entry name" value="PNDRDTASEI"/>
</dbReference>
<dbReference type="SUPFAM" id="SSF51905">
    <property type="entry name" value="FAD/NAD(P)-binding domain"/>
    <property type="match status" value="1"/>
</dbReference>
<organism evidence="2">
    <name type="scientific">Herbiconiux sp. A18JL235</name>
    <dbReference type="NCBI Taxonomy" id="3152363"/>
    <lineage>
        <taxon>Bacteria</taxon>
        <taxon>Bacillati</taxon>
        <taxon>Actinomycetota</taxon>
        <taxon>Actinomycetes</taxon>
        <taxon>Micrococcales</taxon>
        <taxon>Microbacteriaceae</taxon>
        <taxon>Herbiconiux</taxon>
    </lineage>
</organism>
<dbReference type="Pfam" id="PF13450">
    <property type="entry name" value="NAD_binding_8"/>
    <property type="match status" value="1"/>
</dbReference>
<reference evidence="2" key="1">
    <citation type="submission" date="2024-05" db="EMBL/GenBank/DDBJ databases">
        <title>Herbiconiux sp. A18JL235.</title>
        <authorList>
            <person name="Zhang G."/>
        </authorList>
    </citation>
    <scope>NUCLEOTIDE SEQUENCE</scope>
    <source>
        <strain evidence="2">A18JL235</strain>
    </source>
</reference>
<evidence type="ECO:0000256" key="1">
    <source>
        <dbReference type="SAM" id="MobiDB-lite"/>
    </source>
</evidence>
<sequence>MGTDAVDVAVVGSGPNGLAAAVTMARAGLSVRVYEAAATPGGGARTAELTLPGHLHDVCSAVHPMALTSPFFTAFGLRERLEFGIPEISYAHVLSGGRAALAYQELERTAEGLGVDGPAWQRLVGPLVARLDAVVESALSPIVSVPKHPVAMAQLGLAVLASTRSLSAGFRTEKAAALLAGASAHAIQPVSSFGGRSAGVLLSALAHGSGGWPLPIGGSRAIVGALLADLEAHGGEVVTDARIRSLRELPPARAVLLDVTPRALLGMTGDVLPARYRRALERFRYGDAASKVDFVLDGPVPWANPEVARSGTVHLGGSAVEIDRAERLVAAGRHPERPYVLVAQPGVVDRGRAPAGHEVLWAYTHVPRGSQRDMTEVVTARIEEYAPGFRDRVVASAAITARGYESYDANYPGGDISSGTASFAQLLARPVLSPTPWRTPLSGVYLCSSSTSPGPGVHGMAGYGAARAALRDVFGVAEAPRLGPAGAPPPRSTGRANRPAAG</sequence>